<reference evidence="1 2" key="1">
    <citation type="submission" date="2022-11" db="EMBL/GenBank/DDBJ databases">
        <title>Mycobacterium sp. nov.</title>
        <authorList>
            <person name="Papic B."/>
            <person name="Spicic S."/>
            <person name="Duvnjak S."/>
        </authorList>
    </citation>
    <scope>NUCLEOTIDE SEQUENCE [LARGE SCALE GENOMIC DNA]</scope>
    <source>
        <strain evidence="1 2">CVI_P4</strain>
    </source>
</reference>
<dbReference type="RefSeq" id="WP_266000097.1">
    <property type="nucleotide sequence ID" value="NZ_JAPJDN010000036.1"/>
</dbReference>
<sequence>MSAGRDLTELPWSPVLGQLAADLTGMRMMTAAQWIVRVVMSLAYWPIGKSEVEHRIVQRFVAPAFD</sequence>
<dbReference type="EMBL" id="JAPJDO010000036">
    <property type="protein sequence ID" value="MCX2940308.1"/>
    <property type="molecule type" value="Genomic_DNA"/>
</dbReference>
<dbReference type="Proteomes" id="UP001300745">
    <property type="component" value="Unassembled WGS sequence"/>
</dbReference>
<evidence type="ECO:0008006" key="3">
    <source>
        <dbReference type="Google" id="ProtNLM"/>
    </source>
</evidence>
<evidence type="ECO:0000313" key="1">
    <source>
        <dbReference type="EMBL" id="MCX2940308.1"/>
    </source>
</evidence>
<protein>
    <recommendedName>
        <fullName evidence="3">TetR family transcriptional regulator</fullName>
    </recommendedName>
</protein>
<organism evidence="1 2">
    <name type="scientific">Mycobacterium pinniadriaticum</name>
    <dbReference type="NCBI Taxonomy" id="2994102"/>
    <lineage>
        <taxon>Bacteria</taxon>
        <taxon>Bacillati</taxon>
        <taxon>Actinomycetota</taxon>
        <taxon>Actinomycetes</taxon>
        <taxon>Mycobacteriales</taxon>
        <taxon>Mycobacteriaceae</taxon>
        <taxon>Mycobacterium</taxon>
    </lineage>
</organism>
<comment type="caution">
    <text evidence="1">The sequence shown here is derived from an EMBL/GenBank/DDBJ whole genome shotgun (WGS) entry which is preliminary data.</text>
</comment>
<evidence type="ECO:0000313" key="2">
    <source>
        <dbReference type="Proteomes" id="UP001300745"/>
    </source>
</evidence>
<accession>A0ABT3SLB3</accession>
<gene>
    <name evidence="1" type="ORF">ORI27_26795</name>
</gene>
<name>A0ABT3SLB3_9MYCO</name>
<keyword evidence="2" id="KW-1185">Reference proteome</keyword>
<proteinExistence type="predicted"/>